<accession>A0A0B2D2P5</accession>
<dbReference type="EMBL" id="JTAK01000002">
    <property type="protein sequence ID" value="KHO65895.1"/>
    <property type="molecule type" value="Genomic_DNA"/>
</dbReference>
<evidence type="ECO:0000313" key="4">
    <source>
        <dbReference type="Proteomes" id="UP000186079"/>
    </source>
</evidence>
<name>A0A0B2D2P5_9PSED</name>
<evidence type="ECO:0000313" key="2">
    <source>
        <dbReference type="EMBL" id="SIQ21644.1"/>
    </source>
</evidence>
<dbReference type="AlphaFoldDB" id="A0A0B2D2P5"/>
<proteinExistence type="predicted"/>
<reference evidence="2 4" key="2">
    <citation type="submission" date="2017-01" db="EMBL/GenBank/DDBJ databases">
        <authorList>
            <person name="Mah S.A."/>
            <person name="Swanson W.J."/>
            <person name="Moy G.W."/>
            <person name="Vacquier V.D."/>
        </authorList>
    </citation>
    <scope>NUCLEOTIDE SEQUENCE [LARGE SCALE GENOMIC DNA]</scope>
    <source>
        <strain evidence="2 4">ATCC 29606</strain>
    </source>
</reference>
<dbReference type="OrthoDB" id="6958374at2"/>
<dbReference type="EMBL" id="FTMC01000004">
    <property type="protein sequence ID" value="SIQ21644.1"/>
    <property type="molecule type" value="Genomic_DNA"/>
</dbReference>
<sequence>MNSSLFTLRTAPVARGLAGRDPQILLGGQRQVDLIRRLDALRGRRGPLQIRFAEEGSALASLATDSIDLAVMEASGLDCIGQLIRVARKGLILRR</sequence>
<evidence type="ECO:0000313" key="1">
    <source>
        <dbReference type="EMBL" id="KHO65895.1"/>
    </source>
</evidence>
<dbReference type="Proteomes" id="UP000030980">
    <property type="component" value="Unassembled WGS sequence"/>
</dbReference>
<organism evidence="1 3">
    <name type="scientific">Pseudomonas flexibilis</name>
    <dbReference type="NCBI Taxonomy" id="706570"/>
    <lineage>
        <taxon>Bacteria</taxon>
        <taxon>Pseudomonadati</taxon>
        <taxon>Pseudomonadota</taxon>
        <taxon>Gammaproteobacteria</taxon>
        <taxon>Pseudomonadales</taxon>
        <taxon>Pseudomonadaceae</taxon>
        <taxon>Pseudomonas</taxon>
    </lineage>
</organism>
<evidence type="ECO:0000313" key="3">
    <source>
        <dbReference type="Proteomes" id="UP000030980"/>
    </source>
</evidence>
<gene>
    <name evidence="1" type="ORF">PT85_07635</name>
    <name evidence="2" type="ORF">SAMN05421672_10469</name>
</gene>
<accession>A0A0B3BTC5</accession>
<dbReference type="RefSeq" id="WP_027589742.1">
    <property type="nucleotide sequence ID" value="NZ_FMUP01000001.1"/>
</dbReference>
<dbReference type="Proteomes" id="UP000186079">
    <property type="component" value="Unassembled WGS sequence"/>
</dbReference>
<dbReference type="PATRIC" id="fig|706570.3.peg.2535"/>
<reference evidence="1 3" key="1">
    <citation type="submission" date="2014-11" db="EMBL/GenBank/DDBJ databases">
        <title>Genome sequence of Pseudomonas tuomuerensis JCM 14085.</title>
        <authorList>
            <person name="Shin S.-K."/>
            <person name="Yi H."/>
        </authorList>
    </citation>
    <scope>NUCLEOTIDE SEQUENCE [LARGE SCALE GENOMIC DNA]</scope>
    <source>
        <strain evidence="1 3">JCM 14085</strain>
    </source>
</reference>
<protein>
    <submittedName>
        <fullName evidence="1">Uncharacterized protein</fullName>
    </submittedName>
</protein>
<keyword evidence="3" id="KW-1185">Reference proteome</keyword>